<evidence type="ECO:0000313" key="2">
    <source>
        <dbReference type="EMBL" id="EJT77118.1"/>
    </source>
</evidence>
<sequence>MRWIPGSKMPIRNAKDHQPIPARRNQPHEVPSGIPPSPPLRDHWCLPTRKALQQVCCGRELLCCCAMCVVGLYLADLVPPLGERRLGWAVAASCLAVSPSRLASPSKPLPIVIHRATSV</sequence>
<proteinExistence type="predicted"/>
<evidence type="ECO:0000256" key="1">
    <source>
        <dbReference type="SAM" id="MobiDB-lite"/>
    </source>
</evidence>
<feature type="region of interest" description="Disordered" evidence="1">
    <location>
        <begin position="1"/>
        <end position="35"/>
    </location>
</feature>
<dbReference type="EnsemblFungi" id="EJT77118">
    <property type="protein sequence ID" value="EJT77118"/>
    <property type="gene ID" value="GGTG_07030"/>
</dbReference>
<keyword evidence="4" id="KW-1185">Reference proteome</keyword>
<reference evidence="3" key="5">
    <citation type="submission" date="2018-04" db="UniProtKB">
        <authorList>
            <consortium name="EnsemblFungi"/>
        </authorList>
    </citation>
    <scope>IDENTIFICATION</scope>
    <source>
        <strain evidence="3">R3-111a-1</strain>
    </source>
</reference>
<dbReference type="RefSeq" id="XP_009223118.1">
    <property type="nucleotide sequence ID" value="XM_009224854.1"/>
</dbReference>
<reference evidence="2" key="2">
    <citation type="submission" date="2010-07" db="EMBL/GenBank/DDBJ databases">
        <authorList>
            <consortium name="The Broad Institute Genome Sequencing Platform"/>
            <consortium name="Broad Institute Genome Sequencing Center for Infectious Disease"/>
            <person name="Ma L.-J."/>
            <person name="Dead R."/>
            <person name="Young S."/>
            <person name="Zeng Q."/>
            <person name="Koehrsen M."/>
            <person name="Alvarado L."/>
            <person name="Berlin A."/>
            <person name="Chapman S.B."/>
            <person name="Chen Z."/>
            <person name="Freedman E."/>
            <person name="Gellesch M."/>
            <person name="Goldberg J."/>
            <person name="Griggs A."/>
            <person name="Gujja S."/>
            <person name="Heilman E.R."/>
            <person name="Heiman D."/>
            <person name="Hepburn T."/>
            <person name="Howarth C."/>
            <person name="Jen D."/>
            <person name="Larson L."/>
            <person name="Mehta T."/>
            <person name="Neiman D."/>
            <person name="Pearson M."/>
            <person name="Roberts A."/>
            <person name="Saif S."/>
            <person name="Shea T."/>
            <person name="Shenoy N."/>
            <person name="Sisk P."/>
            <person name="Stolte C."/>
            <person name="Sykes S."/>
            <person name="Walk T."/>
            <person name="White J."/>
            <person name="Yandava C."/>
            <person name="Haas B."/>
            <person name="Nusbaum C."/>
            <person name="Birren B."/>
        </authorList>
    </citation>
    <scope>NUCLEOTIDE SEQUENCE</scope>
    <source>
        <strain evidence="2">R3-111a-1</strain>
    </source>
</reference>
<evidence type="ECO:0000313" key="3">
    <source>
        <dbReference type="EnsemblFungi" id="EJT77118"/>
    </source>
</evidence>
<gene>
    <name evidence="3" type="primary">20347488</name>
    <name evidence="2" type="ORF">GGTG_07030</name>
</gene>
<dbReference type="VEuPathDB" id="FungiDB:GGTG_07030"/>
<protein>
    <submittedName>
        <fullName evidence="2 3">Uncharacterized protein</fullName>
    </submittedName>
</protein>
<evidence type="ECO:0000313" key="4">
    <source>
        <dbReference type="Proteomes" id="UP000006039"/>
    </source>
</evidence>
<dbReference type="GeneID" id="20347488"/>
<reference evidence="2" key="3">
    <citation type="submission" date="2010-09" db="EMBL/GenBank/DDBJ databases">
        <title>Annotation of Gaeumannomyces graminis var. tritici R3-111a-1.</title>
        <authorList>
            <consortium name="The Broad Institute Genome Sequencing Platform"/>
            <person name="Ma L.-J."/>
            <person name="Dead R."/>
            <person name="Young S.K."/>
            <person name="Zeng Q."/>
            <person name="Gargeya S."/>
            <person name="Fitzgerald M."/>
            <person name="Haas B."/>
            <person name="Abouelleil A."/>
            <person name="Alvarado L."/>
            <person name="Arachchi H.M."/>
            <person name="Berlin A."/>
            <person name="Brown A."/>
            <person name="Chapman S.B."/>
            <person name="Chen Z."/>
            <person name="Dunbar C."/>
            <person name="Freedman E."/>
            <person name="Gearin G."/>
            <person name="Gellesch M."/>
            <person name="Goldberg J."/>
            <person name="Griggs A."/>
            <person name="Gujja S."/>
            <person name="Heiman D."/>
            <person name="Howarth C."/>
            <person name="Larson L."/>
            <person name="Lui A."/>
            <person name="MacDonald P.J.P."/>
            <person name="Mehta T."/>
            <person name="Montmayeur A."/>
            <person name="Murphy C."/>
            <person name="Neiman D."/>
            <person name="Pearson M."/>
            <person name="Priest M."/>
            <person name="Roberts A."/>
            <person name="Saif S."/>
            <person name="Shea T."/>
            <person name="Shenoy N."/>
            <person name="Sisk P."/>
            <person name="Stolte C."/>
            <person name="Sykes S."/>
            <person name="Yandava C."/>
            <person name="Wortman J."/>
            <person name="Nusbaum C."/>
            <person name="Birren B."/>
        </authorList>
    </citation>
    <scope>NUCLEOTIDE SEQUENCE</scope>
    <source>
        <strain evidence="2">R3-111a-1</strain>
    </source>
</reference>
<name>J3P0I5_GAET3</name>
<dbReference type="AlphaFoldDB" id="J3P0I5"/>
<dbReference type="HOGENOM" id="CLU_2061630_0_0_1"/>
<accession>J3P0I5</accession>
<reference evidence="3" key="4">
    <citation type="journal article" date="2015" name="G3 (Bethesda)">
        <title>Genome sequences of three phytopathogenic species of the Magnaporthaceae family of fungi.</title>
        <authorList>
            <person name="Okagaki L.H."/>
            <person name="Nunes C.C."/>
            <person name="Sailsbery J."/>
            <person name="Clay B."/>
            <person name="Brown D."/>
            <person name="John T."/>
            <person name="Oh Y."/>
            <person name="Young N."/>
            <person name="Fitzgerald M."/>
            <person name="Haas B.J."/>
            <person name="Zeng Q."/>
            <person name="Young S."/>
            <person name="Adiconis X."/>
            <person name="Fan L."/>
            <person name="Levin J.Z."/>
            <person name="Mitchell T.K."/>
            <person name="Okubara P.A."/>
            <person name="Farman M.L."/>
            <person name="Kohn L.M."/>
            <person name="Birren B."/>
            <person name="Ma L.-J."/>
            <person name="Dean R.A."/>
        </authorList>
    </citation>
    <scope>NUCLEOTIDE SEQUENCE</scope>
    <source>
        <strain evidence="3">R3-111a-1</strain>
    </source>
</reference>
<dbReference type="EMBL" id="GL385397">
    <property type="protein sequence ID" value="EJT77118.1"/>
    <property type="molecule type" value="Genomic_DNA"/>
</dbReference>
<dbReference type="Proteomes" id="UP000006039">
    <property type="component" value="Unassembled WGS sequence"/>
</dbReference>
<reference evidence="4" key="1">
    <citation type="submission" date="2010-07" db="EMBL/GenBank/DDBJ databases">
        <title>The genome sequence of Gaeumannomyces graminis var. tritici strain R3-111a-1.</title>
        <authorList>
            <consortium name="The Broad Institute Genome Sequencing Platform"/>
            <person name="Ma L.-J."/>
            <person name="Dead R."/>
            <person name="Young S."/>
            <person name="Zeng Q."/>
            <person name="Koehrsen M."/>
            <person name="Alvarado L."/>
            <person name="Berlin A."/>
            <person name="Chapman S.B."/>
            <person name="Chen Z."/>
            <person name="Freedman E."/>
            <person name="Gellesch M."/>
            <person name="Goldberg J."/>
            <person name="Griggs A."/>
            <person name="Gujja S."/>
            <person name="Heilman E.R."/>
            <person name="Heiman D."/>
            <person name="Hepburn T."/>
            <person name="Howarth C."/>
            <person name="Jen D."/>
            <person name="Larson L."/>
            <person name="Mehta T."/>
            <person name="Neiman D."/>
            <person name="Pearson M."/>
            <person name="Roberts A."/>
            <person name="Saif S."/>
            <person name="Shea T."/>
            <person name="Shenoy N."/>
            <person name="Sisk P."/>
            <person name="Stolte C."/>
            <person name="Sykes S."/>
            <person name="Walk T."/>
            <person name="White J."/>
            <person name="Yandava C."/>
            <person name="Haas B."/>
            <person name="Nusbaum C."/>
            <person name="Birren B."/>
        </authorList>
    </citation>
    <scope>NUCLEOTIDE SEQUENCE [LARGE SCALE GENOMIC DNA]</scope>
    <source>
        <strain evidence="4">R3-111a-1</strain>
    </source>
</reference>
<organism evidence="2">
    <name type="scientific">Gaeumannomyces tritici (strain R3-111a-1)</name>
    <name type="common">Wheat and barley take-all root rot fungus</name>
    <name type="synonym">Gaeumannomyces graminis var. tritici</name>
    <dbReference type="NCBI Taxonomy" id="644352"/>
    <lineage>
        <taxon>Eukaryota</taxon>
        <taxon>Fungi</taxon>
        <taxon>Dikarya</taxon>
        <taxon>Ascomycota</taxon>
        <taxon>Pezizomycotina</taxon>
        <taxon>Sordariomycetes</taxon>
        <taxon>Sordariomycetidae</taxon>
        <taxon>Magnaporthales</taxon>
        <taxon>Magnaporthaceae</taxon>
        <taxon>Gaeumannomyces</taxon>
    </lineage>
</organism>